<keyword evidence="2" id="KW-1185">Reference proteome</keyword>
<dbReference type="Gene3D" id="3.10.129.10">
    <property type="entry name" value="Hotdog Thioesterase"/>
    <property type="match status" value="1"/>
</dbReference>
<dbReference type="CDD" id="cd00586">
    <property type="entry name" value="4HBT"/>
    <property type="match status" value="1"/>
</dbReference>
<organism evidence="1 2">
    <name type="scientific">Boseongicola aestuarii</name>
    <dbReference type="NCBI Taxonomy" id="1470561"/>
    <lineage>
        <taxon>Bacteria</taxon>
        <taxon>Pseudomonadati</taxon>
        <taxon>Pseudomonadota</taxon>
        <taxon>Alphaproteobacteria</taxon>
        <taxon>Rhodobacterales</taxon>
        <taxon>Paracoccaceae</taxon>
        <taxon>Boseongicola</taxon>
    </lineage>
</organism>
<dbReference type="PANTHER" id="PTHR12475:SF4">
    <property type="entry name" value="PROTEIN THEM6"/>
    <property type="match status" value="1"/>
</dbReference>
<evidence type="ECO:0000313" key="1">
    <source>
        <dbReference type="EMBL" id="SMX25147.1"/>
    </source>
</evidence>
<evidence type="ECO:0000313" key="2">
    <source>
        <dbReference type="Proteomes" id="UP000201838"/>
    </source>
</evidence>
<dbReference type="SUPFAM" id="SSF54637">
    <property type="entry name" value="Thioesterase/thiol ester dehydrase-isomerase"/>
    <property type="match status" value="1"/>
</dbReference>
<gene>
    <name evidence="1" type="ORF">BOA8489_03282</name>
</gene>
<proteinExistence type="predicted"/>
<dbReference type="EMBL" id="FXXQ01000012">
    <property type="protein sequence ID" value="SMX25147.1"/>
    <property type="molecule type" value="Genomic_DNA"/>
</dbReference>
<accession>A0A238J3F7</accession>
<dbReference type="RefSeq" id="WP_093975348.1">
    <property type="nucleotide sequence ID" value="NZ_FXXQ01000012.1"/>
</dbReference>
<dbReference type="Pfam" id="PF13279">
    <property type="entry name" value="4HBT_2"/>
    <property type="match status" value="1"/>
</dbReference>
<dbReference type="Proteomes" id="UP000201838">
    <property type="component" value="Unassembled WGS sequence"/>
</dbReference>
<evidence type="ECO:0008006" key="3">
    <source>
        <dbReference type="Google" id="ProtNLM"/>
    </source>
</evidence>
<dbReference type="InterPro" id="IPR029069">
    <property type="entry name" value="HotDog_dom_sf"/>
</dbReference>
<sequence length="182" mass="21412">MYPYFRALYFMAKARKMPKIGLYDWHVATHRAWPWDTDLFGELNHGRILTLFELDRWAATTRMGIVSHVIKQRLMFPVAGVSVRYRKRIPTWQTYRVQTRFVGFDDRFTYAEQSMWQGSTCMNHLLLRAAIKDKNGTIKPSDFLERNGYAAEQPPMPDWAQNWIDAEATRPWPPEGGPKIDN</sequence>
<dbReference type="AlphaFoldDB" id="A0A238J3F7"/>
<dbReference type="PANTHER" id="PTHR12475">
    <property type="match status" value="1"/>
</dbReference>
<protein>
    <recommendedName>
        <fullName evidence="3">Thioesterase superfamily protein</fullName>
    </recommendedName>
</protein>
<dbReference type="InterPro" id="IPR051490">
    <property type="entry name" value="THEM6_lcsJ_thioesterase"/>
</dbReference>
<reference evidence="1 2" key="1">
    <citation type="submission" date="2017-05" db="EMBL/GenBank/DDBJ databases">
        <authorList>
            <person name="Song R."/>
            <person name="Chenine A.L."/>
            <person name="Ruprecht R.M."/>
        </authorList>
    </citation>
    <scope>NUCLEOTIDE SEQUENCE [LARGE SCALE GENOMIC DNA]</scope>
    <source>
        <strain evidence="1 2">CECT 8489</strain>
    </source>
</reference>
<dbReference type="OrthoDB" id="3727779at2"/>
<name>A0A238J3F7_9RHOB</name>